<sequence>MLAEAVVNTLVDQAESWPENNLDLSGFTYRRLLPSRVFSIEQRLQWLAAATSEYDPQPYEQLATCLRASGEPHDADTVLLNRMRRRRETLSRAARAWDVLQDVTFGYGYRPARAAGWLILFWLAGSVWFSLRPPAPMKAGEGPTWSAPVFTLDLLLPILDLGQENQWRTAGVSLWLTVVLSFVGWVLATSVAVGAAAVLLRRN</sequence>
<evidence type="ECO:0008006" key="4">
    <source>
        <dbReference type="Google" id="ProtNLM"/>
    </source>
</evidence>
<dbReference type="EMBL" id="FZOF01000021">
    <property type="protein sequence ID" value="SNT34146.1"/>
    <property type="molecule type" value="Genomic_DNA"/>
</dbReference>
<keyword evidence="1" id="KW-0812">Transmembrane</keyword>
<protein>
    <recommendedName>
        <fullName evidence="4">Oxidoreductase</fullName>
    </recommendedName>
</protein>
<feature type="transmembrane region" description="Helical" evidence="1">
    <location>
        <begin position="174"/>
        <end position="200"/>
    </location>
</feature>
<evidence type="ECO:0000313" key="3">
    <source>
        <dbReference type="Proteomes" id="UP000198280"/>
    </source>
</evidence>
<accession>A0A239LUE5</accession>
<keyword evidence="1" id="KW-0472">Membrane</keyword>
<keyword evidence="3" id="KW-1185">Reference proteome</keyword>
<name>A0A239LUE5_9ACTN</name>
<dbReference type="AlphaFoldDB" id="A0A239LUE5"/>
<organism evidence="2 3">
    <name type="scientific">Actinacidiphila glaucinigra</name>
    <dbReference type="NCBI Taxonomy" id="235986"/>
    <lineage>
        <taxon>Bacteria</taxon>
        <taxon>Bacillati</taxon>
        <taxon>Actinomycetota</taxon>
        <taxon>Actinomycetes</taxon>
        <taxon>Kitasatosporales</taxon>
        <taxon>Streptomycetaceae</taxon>
        <taxon>Actinacidiphila</taxon>
    </lineage>
</organism>
<gene>
    <name evidence="2" type="ORF">SAMN05216252_121101</name>
</gene>
<keyword evidence="1" id="KW-1133">Transmembrane helix</keyword>
<feature type="transmembrane region" description="Helical" evidence="1">
    <location>
        <begin position="114"/>
        <end position="131"/>
    </location>
</feature>
<evidence type="ECO:0000256" key="1">
    <source>
        <dbReference type="SAM" id="Phobius"/>
    </source>
</evidence>
<proteinExistence type="predicted"/>
<evidence type="ECO:0000313" key="2">
    <source>
        <dbReference type="EMBL" id="SNT34146.1"/>
    </source>
</evidence>
<dbReference type="Proteomes" id="UP000198280">
    <property type="component" value="Unassembled WGS sequence"/>
</dbReference>
<reference evidence="2 3" key="1">
    <citation type="submission" date="2017-06" db="EMBL/GenBank/DDBJ databases">
        <authorList>
            <person name="Kim H.J."/>
            <person name="Triplett B.A."/>
        </authorList>
    </citation>
    <scope>NUCLEOTIDE SEQUENCE [LARGE SCALE GENOMIC DNA]</scope>
    <source>
        <strain evidence="2 3">CGMCC 4.1858</strain>
    </source>
</reference>